<feature type="transmembrane region" description="Helical" evidence="6">
    <location>
        <begin position="134"/>
        <end position="152"/>
    </location>
</feature>
<feature type="domain" description="Histidine kinase" evidence="7">
    <location>
        <begin position="440"/>
        <end position="664"/>
    </location>
</feature>
<evidence type="ECO:0000256" key="6">
    <source>
        <dbReference type="SAM" id="Phobius"/>
    </source>
</evidence>
<protein>
    <recommendedName>
        <fullName evidence="2">histidine kinase</fullName>
        <ecNumber evidence="2">2.7.13.3</ecNumber>
    </recommendedName>
</protein>
<evidence type="ECO:0000256" key="3">
    <source>
        <dbReference type="ARBA" id="ARBA00022553"/>
    </source>
</evidence>
<dbReference type="Gene3D" id="1.10.287.130">
    <property type="match status" value="1"/>
</dbReference>
<dbReference type="InterPro" id="IPR004358">
    <property type="entry name" value="Sig_transdc_His_kin-like_C"/>
</dbReference>
<proteinExistence type="predicted"/>
<evidence type="ECO:0000256" key="4">
    <source>
        <dbReference type="PROSITE-ProRule" id="PRU00169"/>
    </source>
</evidence>
<keyword evidence="6" id="KW-0472">Membrane</keyword>
<dbReference type="Pfam" id="PF02518">
    <property type="entry name" value="HATPase_c"/>
    <property type="match status" value="1"/>
</dbReference>
<dbReference type="InterPro" id="IPR036097">
    <property type="entry name" value="HisK_dim/P_sf"/>
</dbReference>
<dbReference type="OrthoDB" id="9795133at2"/>
<dbReference type="AlphaFoldDB" id="A0A845BD73"/>
<sequence>MRAMRSGGGGSELPAPGLAEAGQPEARAFRGIRPAGRAGASRSGRATFPRMPSATLAAAGVFSRQHGNPHPSDNGLPTEAGAFAAAASKADPAVAQTDRERPARPGAGRGMIRLRALRSAGTQARRGGRRFSRIVAGSTVALGLLVLAGWSLHGPLRSGLAPAQPPMVALTAIGILLLGLALWLGLPGMARPRASRSFAALAGMVGLGGLLEGVLPSPWRLDALAQDLLFGPLPPDAGMAGATAAGILAIALGLLLQNARRPWLCHASRLAALAGLLIALVGLLGYAYHLTAVRQDGPFSRMALSTALALAALALGTLLSRPWQFGALAVAGGGGAVLRRLLPVVLLAPAGLGWLQLRAVQAGWLAPEMATAALVAILSLSLAALTLRSAQVVGGRSRAQRRMNALLEQRVAARGAELAQVQEALVQAQKMEAVGQLTAGLAHDFNNLLTGIIGGLELLRGRMAQGRTDGLERYLGTAEEAARRAAVLTHRLLAFSRRQALDPRPTDANRLVQGMVELIARTSGPGIALETALAAGLRPALCDPHLLENAILNLCINARDAMPSGGRLTIGTANQEIDAREARTWSLPPGDYVLVWVADTGTGMAPDVATRAFDPFFTTKPAGEGTGLGLSMIYGFARQSGGQARIQSRPGEGTRVSLCLPSYHGQAEGEAPRPERGAMPRAPGGETVLVVDDEAAVRMVVAEVLQDLGYVALEAADAEAGLEVLRAGARVDLLVTDIGLPGGLDGRQLAAAARRLRPALRVLFITGYAETAVGEDGRPQPELNVLAKPFTMTALAARIQGLAAAA</sequence>
<evidence type="ECO:0000313" key="9">
    <source>
        <dbReference type="EMBL" id="MXP64066.1"/>
    </source>
</evidence>
<dbReference type="Proteomes" id="UP000460715">
    <property type="component" value="Unassembled WGS sequence"/>
</dbReference>
<dbReference type="InterPro" id="IPR003661">
    <property type="entry name" value="HisK_dim/P_dom"/>
</dbReference>
<dbReference type="SMART" id="SM00388">
    <property type="entry name" value="HisKA"/>
    <property type="match status" value="1"/>
</dbReference>
<feature type="transmembrane region" description="Helical" evidence="6">
    <location>
        <begin position="369"/>
        <end position="393"/>
    </location>
</feature>
<dbReference type="EMBL" id="SNVJ01000009">
    <property type="protein sequence ID" value="MXP64066.1"/>
    <property type="molecule type" value="Genomic_DNA"/>
</dbReference>
<feature type="transmembrane region" description="Helical" evidence="6">
    <location>
        <begin position="341"/>
        <end position="357"/>
    </location>
</feature>
<feature type="region of interest" description="Disordered" evidence="5">
    <location>
        <begin position="87"/>
        <end position="110"/>
    </location>
</feature>
<keyword evidence="10" id="KW-1185">Reference proteome</keyword>
<dbReference type="SUPFAM" id="SSF52172">
    <property type="entry name" value="CheY-like"/>
    <property type="match status" value="1"/>
</dbReference>
<evidence type="ECO:0000259" key="8">
    <source>
        <dbReference type="PROSITE" id="PS50110"/>
    </source>
</evidence>
<dbReference type="GO" id="GO:0000155">
    <property type="term" value="F:phosphorelay sensor kinase activity"/>
    <property type="evidence" value="ECO:0007669"/>
    <property type="project" value="InterPro"/>
</dbReference>
<feature type="transmembrane region" description="Helical" evidence="6">
    <location>
        <begin position="167"/>
        <end position="186"/>
    </location>
</feature>
<evidence type="ECO:0000313" key="10">
    <source>
        <dbReference type="Proteomes" id="UP000460715"/>
    </source>
</evidence>
<keyword evidence="3 4" id="KW-0597">Phosphoprotein</keyword>
<comment type="caution">
    <text evidence="9">The sequence shown here is derived from an EMBL/GenBank/DDBJ whole genome shotgun (WGS) entry which is preliminary data.</text>
</comment>
<gene>
    <name evidence="9" type="ORF">E0493_11995</name>
</gene>
<evidence type="ECO:0000256" key="2">
    <source>
        <dbReference type="ARBA" id="ARBA00012438"/>
    </source>
</evidence>
<dbReference type="SUPFAM" id="SSF47384">
    <property type="entry name" value="Homodimeric domain of signal transducing histidine kinase"/>
    <property type="match status" value="1"/>
</dbReference>
<keyword evidence="6" id="KW-0812">Transmembrane</keyword>
<dbReference type="PROSITE" id="PS50109">
    <property type="entry name" value="HIS_KIN"/>
    <property type="match status" value="1"/>
</dbReference>
<dbReference type="EC" id="2.7.13.3" evidence="2"/>
<dbReference type="InterPro" id="IPR036890">
    <property type="entry name" value="HATPase_C_sf"/>
</dbReference>
<dbReference type="Gene3D" id="3.30.565.10">
    <property type="entry name" value="Histidine kinase-like ATPase, C-terminal domain"/>
    <property type="match status" value="1"/>
</dbReference>
<evidence type="ECO:0000256" key="5">
    <source>
        <dbReference type="SAM" id="MobiDB-lite"/>
    </source>
</evidence>
<feature type="domain" description="Response regulatory" evidence="8">
    <location>
        <begin position="687"/>
        <end position="803"/>
    </location>
</feature>
<dbReference type="PRINTS" id="PR00344">
    <property type="entry name" value="BCTRLSENSOR"/>
</dbReference>
<feature type="transmembrane region" description="Helical" evidence="6">
    <location>
        <begin position="302"/>
        <end position="320"/>
    </location>
</feature>
<dbReference type="SMART" id="SM00448">
    <property type="entry name" value="REC"/>
    <property type="match status" value="1"/>
</dbReference>
<dbReference type="Gene3D" id="3.40.50.2300">
    <property type="match status" value="1"/>
</dbReference>
<dbReference type="Pfam" id="PF00512">
    <property type="entry name" value="HisKA"/>
    <property type="match status" value="1"/>
</dbReference>
<feature type="transmembrane region" description="Helical" evidence="6">
    <location>
        <begin position="239"/>
        <end position="258"/>
    </location>
</feature>
<organism evidence="9 10">
    <name type="scientific">Teichococcus coralli</name>
    <dbReference type="NCBI Taxonomy" id="2545983"/>
    <lineage>
        <taxon>Bacteria</taxon>
        <taxon>Pseudomonadati</taxon>
        <taxon>Pseudomonadota</taxon>
        <taxon>Alphaproteobacteria</taxon>
        <taxon>Acetobacterales</taxon>
        <taxon>Roseomonadaceae</taxon>
        <taxon>Roseomonas</taxon>
    </lineage>
</organism>
<feature type="compositionally biased region" description="Low complexity" evidence="5">
    <location>
        <begin position="29"/>
        <end position="46"/>
    </location>
</feature>
<dbReference type="InterPro" id="IPR005467">
    <property type="entry name" value="His_kinase_dom"/>
</dbReference>
<comment type="catalytic activity">
    <reaction evidence="1">
        <text>ATP + protein L-histidine = ADP + protein N-phospho-L-histidine.</text>
        <dbReference type="EC" id="2.7.13.3"/>
    </reaction>
</comment>
<dbReference type="PANTHER" id="PTHR43065:SF42">
    <property type="entry name" value="TWO-COMPONENT SENSOR PPRA"/>
    <property type="match status" value="1"/>
</dbReference>
<reference evidence="9 10" key="1">
    <citation type="submission" date="2019-03" db="EMBL/GenBank/DDBJ databases">
        <title>Roseomonas sp. a novel Roseomonas species isolated from Sea whip Gorgonian.</title>
        <authorList>
            <person name="Li F."/>
            <person name="Pan X."/>
            <person name="Huang S."/>
            <person name="Li Z."/>
            <person name="Meng B."/>
        </authorList>
    </citation>
    <scope>NUCLEOTIDE SEQUENCE [LARGE SCALE GENOMIC DNA]</scope>
    <source>
        <strain evidence="9 10">M0104</strain>
    </source>
</reference>
<dbReference type="InterPro" id="IPR001789">
    <property type="entry name" value="Sig_transdc_resp-reg_receiver"/>
</dbReference>
<dbReference type="PROSITE" id="PS50110">
    <property type="entry name" value="RESPONSE_REGULATORY"/>
    <property type="match status" value="1"/>
</dbReference>
<dbReference type="SMART" id="SM00387">
    <property type="entry name" value="HATPase_c"/>
    <property type="match status" value="1"/>
</dbReference>
<evidence type="ECO:0000256" key="1">
    <source>
        <dbReference type="ARBA" id="ARBA00000085"/>
    </source>
</evidence>
<feature type="modified residue" description="4-aspartylphosphate" evidence="4">
    <location>
        <position position="737"/>
    </location>
</feature>
<dbReference type="PANTHER" id="PTHR43065">
    <property type="entry name" value="SENSOR HISTIDINE KINASE"/>
    <property type="match status" value="1"/>
</dbReference>
<feature type="compositionally biased region" description="Gly residues" evidence="5">
    <location>
        <begin position="1"/>
        <end position="11"/>
    </location>
</feature>
<dbReference type="SUPFAM" id="SSF55874">
    <property type="entry name" value="ATPase domain of HSP90 chaperone/DNA topoisomerase II/histidine kinase"/>
    <property type="match status" value="1"/>
</dbReference>
<feature type="transmembrane region" description="Helical" evidence="6">
    <location>
        <begin position="270"/>
        <end position="290"/>
    </location>
</feature>
<evidence type="ECO:0000259" key="7">
    <source>
        <dbReference type="PROSITE" id="PS50109"/>
    </source>
</evidence>
<name>A0A845BD73_9PROT</name>
<feature type="region of interest" description="Disordered" evidence="5">
    <location>
        <begin position="1"/>
        <end position="51"/>
    </location>
</feature>
<feature type="transmembrane region" description="Helical" evidence="6">
    <location>
        <begin position="198"/>
        <end position="219"/>
    </location>
</feature>
<accession>A0A845BD73</accession>
<dbReference type="CDD" id="cd00082">
    <property type="entry name" value="HisKA"/>
    <property type="match status" value="1"/>
</dbReference>
<dbReference type="InterPro" id="IPR011006">
    <property type="entry name" value="CheY-like_superfamily"/>
</dbReference>
<dbReference type="Pfam" id="PF00072">
    <property type="entry name" value="Response_reg"/>
    <property type="match status" value="1"/>
</dbReference>
<keyword evidence="6" id="KW-1133">Transmembrane helix</keyword>
<dbReference type="InterPro" id="IPR003594">
    <property type="entry name" value="HATPase_dom"/>
</dbReference>